<feature type="domain" description="VWFA" evidence="10">
    <location>
        <begin position="464"/>
        <end position="636"/>
    </location>
</feature>
<dbReference type="GO" id="GO:0016787">
    <property type="term" value="F:hydrolase activity"/>
    <property type="evidence" value="ECO:0007669"/>
    <property type="project" value="UniProtKB-KW"/>
</dbReference>
<comment type="caution">
    <text evidence="12">The sequence shown here is derived from an EMBL/GenBank/DDBJ whole genome shotgun (WGS) entry which is preliminary data.</text>
</comment>
<dbReference type="InterPro" id="IPR036861">
    <property type="entry name" value="Endochitinase-like_sf"/>
</dbReference>
<dbReference type="PROSITE" id="PS50941">
    <property type="entry name" value="CHIT_BIND_I_2"/>
    <property type="match status" value="1"/>
</dbReference>
<keyword evidence="2 7" id="KW-0147">Chitin-binding</keyword>
<feature type="disulfide bond" evidence="7">
    <location>
        <begin position="345"/>
        <end position="357"/>
    </location>
</feature>
<dbReference type="SMART" id="SM00270">
    <property type="entry name" value="ChtBD1"/>
    <property type="match status" value="1"/>
</dbReference>
<evidence type="ECO:0000256" key="7">
    <source>
        <dbReference type="PROSITE-ProRule" id="PRU00261"/>
    </source>
</evidence>
<dbReference type="Gene3D" id="3.30.60.10">
    <property type="entry name" value="Endochitinase-like"/>
    <property type="match status" value="1"/>
</dbReference>
<keyword evidence="13" id="KW-1185">Reference proteome</keyword>
<dbReference type="GO" id="GO:0046872">
    <property type="term" value="F:metal ion binding"/>
    <property type="evidence" value="ECO:0007669"/>
    <property type="project" value="UniProtKB-KW"/>
</dbReference>
<evidence type="ECO:0000313" key="12">
    <source>
        <dbReference type="EMBL" id="ORX75553.1"/>
    </source>
</evidence>
<dbReference type="EMBL" id="MCFG01000350">
    <property type="protein sequence ID" value="ORX75553.1"/>
    <property type="molecule type" value="Genomic_DNA"/>
</dbReference>
<keyword evidence="6" id="KW-0119">Carbohydrate metabolism</keyword>
<evidence type="ECO:0000256" key="2">
    <source>
        <dbReference type="ARBA" id="ARBA00022669"/>
    </source>
</evidence>
<reference evidence="12 13" key="1">
    <citation type="submission" date="2016-08" db="EMBL/GenBank/DDBJ databases">
        <title>A Parts List for Fungal Cellulosomes Revealed by Comparative Genomics.</title>
        <authorList>
            <consortium name="DOE Joint Genome Institute"/>
            <person name="Haitjema C.H."/>
            <person name="Gilmore S.P."/>
            <person name="Henske J.K."/>
            <person name="Solomon K.V."/>
            <person name="De Groot R."/>
            <person name="Kuo A."/>
            <person name="Mondo S.J."/>
            <person name="Salamov A.A."/>
            <person name="Labutti K."/>
            <person name="Zhao Z."/>
            <person name="Chiniquy J."/>
            <person name="Barry K."/>
            <person name="Brewer H.M."/>
            <person name="Purvine S.O."/>
            <person name="Wright A.T."/>
            <person name="Boxma B."/>
            <person name="Van Alen T."/>
            <person name="Hackstein J.H."/>
            <person name="Baker S.E."/>
            <person name="Grigoriev I.V."/>
            <person name="O'Malley M.A."/>
        </authorList>
    </citation>
    <scope>NUCLEOTIDE SEQUENCE [LARGE SCALE GENOMIC DNA]</scope>
    <source>
        <strain evidence="12 13">S4</strain>
    </source>
</reference>
<keyword evidence="3" id="KW-0479">Metal-binding</keyword>
<evidence type="ECO:0000256" key="4">
    <source>
        <dbReference type="ARBA" id="ARBA00022729"/>
    </source>
</evidence>
<dbReference type="AlphaFoldDB" id="A0A1Y1WPV1"/>
<feature type="disulfide bond" evidence="7">
    <location>
        <begin position="350"/>
        <end position="364"/>
    </location>
</feature>
<sequence length="828" mass="90757">MISKNLIILALIFFIYIIPFNEAALTSCGSKNGERCPEGYCCSNGQCKSLMDYTKLNTKSASENVVLILDTSSVNMGEDEQINKLNQLINEVLNLFSDSMEIPYTTFADSATKVKSMSVDDDIFFSLSYSTGSNFSAGLQRAQEFLNKYGKKKNGKKDNVVIFSAGNPQPTDSDGNFGTAIINAINSANALKNQGVTIYTINVNRFASIEDEVVSFNDVIEENDYTSVFELLSSDYKNVKVSSNGKGYAKVDSYTKATSGYFRVPTSDNWTNLYNDIVTKVLKGSTSSSCYYSNGCEVDFGSCYGVPTTTTKSEAKETTTVTSTKINPTYTISPDGRCGEGIGICKSDECCSKFGWCGKSNRHCMIEQGCQQEFGNCKSTNGKGETTMTKLITTTTTSTTKPTTTTTTTKGPIPTSVDGQCGSKNGAKCPSNECCNKGICYSRTTKDKKRALTPINNQKISKANIVLVLDNSASMKGWGITKLNEALRSFVKQLPDGIEIAYTLFAESATDIQIMSNKIAPNIKVDMNSNGTTFGAGLIEAQSYLLQLNNGKENVIILFSDGAPEHDAYEYDDGEARANAINTATKVKDSGITIFTINVNKMADSEAIPAAVGDRIGDVYGMGQWFGVNEDYMNTVMQLISSNFKNAHATGQNNGCTYIDSYTQVASKYYRTTTSDDWSPLFIDIVDEYIIGNPSSSTGNKEEIIEKCYVSNGCESEFGFCYETSNPTPSEPRRCGPGVGYCRVYECCNKDGYCGFSDSDCYINQGCQNDYGYCKISIEDAFNITEEEANNFVREEEVETKKNKKTKTKKTKKSKTKKNKTKKNKDKN</sequence>
<dbReference type="SMART" id="SM00327">
    <property type="entry name" value="VWA"/>
    <property type="match status" value="2"/>
</dbReference>
<dbReference type="GO" id="GO:0008061">
    <property type="term" value="F:chitin binding"/>
    <property type="evidence" value="ECO:0007669"/>
    <property type="project" value="UniProtKB-UniRule"/>
</dbReference>
<dbReference type="PANTHER" id="PTHR46471:SF2">
    <property type="entry name" value="CHITIN DEACETYLASE-RELATED"/>
    <property type="match status" value="1"/>
</dbReference>
<feature type="domain" description="VWFA" evidence="10">
    <location>
        <begin position="64"/>
        <end position="251"/>
    </location>
</feature>
<dbReference type="InterPro" id="IPR036465">
    <property type="entry name" value="vWFA_dom_sf"/>
</dbReference>
<dbReference type="Proteomes" id="UP000193944">
    <property type="component" value="Unassembled WGS sequence"/>
</dbReference>
<name>A0A1Y1WPV1_9FUNG</name>
<evidence type="ECO:0000259" key="11">
    <source>
        <dbReference type="PROSITE" id="PS50941"/>
    </source>
</evidence>
<evidence type="ECO:0000256" key="8">
    <source>
        <dbReference type="SAM" id="MobiDB-lite"/>
    </source>
</evidence>
<comment type="cofactor">
    <cofactor evidence="1">
        <name>Co(2+)</name>
        <dbReference type="ChEBI" id="CHEBI:48828"/>
    </cofactor>
</comment>
<evidence type="ECO:0000256" key="5">
    <source>
        <dbReference type="ARBA" id="ARBA00022801"/>
    </source>
</evidence>
<evidence type="ECO:0008006" key="14">
    <source>
        <dbReference type="Google" id="ProtNLM"/>
    </source>
</evidence>
<dbReference type="PANTHER" id="PTHR46471">
    <property type="entry name" value="CHITIN DEACETYLASE"/>
    <property type="match status" value="1"/>
</dbReference>
<protein>
    <recommendedName>
        <fullName evidence="14">VWA-like protein</fullName>
    </recommendedName>
</protein>
<keyword evidence="5" id="KW-0378">Hydrolase</keyword>
<feature type="region of interest" description="Disordered" evidence="8">
    <location>
        <begin position="793"/>
        <end position="828"/>
    </location>
</feature>
<proteinExistence type="predicted"/>
<evidence type="ECO:0000256" key="3">
    <source>
        <dbReference type="ARBA" id="ARBA00022723"/>
    </source>
</evidence>
<dbReference type="PROSITE" id="PS50234">
    <property type="entry name" value="VWFA"/>
    <property type="match status" value="2"/>
</dbReference>
<dbReference type="Gene3D" id="3.40.50.410">
    <property type="entry name" value="von Willebrand factor, type A domain"/>
    <property type="match status" value="2"/>
</dbReference>
<dbReference type="SUPFAM" id="SSF53300">
    <property type="entry name" value="vWA-like"/>
    <property type="match status" value="2"/>
</dbReference>
<dbReference type="InterPro" id="IPR002035">
    <property type="entry name" value="VWF_A"/>
</dbReference>
<dbReference type="OrthoDB" id="6132182at2759"/>
<feature type="domain" description="Chitin-binding type-1" evidence="11">
    <location>
        <begin position="335"/>
        <end position="379"/>
    </location>
</feature>
<comment type="caution">
    <text evidence="7">Lacks conserved residue(s) required for the propagation of feature annotation.</text>
</comment>
<gene>
    <name evidence="12" type="ORF">BCR32DRAFT_285072</name>
</gene>
<evidence type="ECO:0000256" key="1">
    <source>
        <dbReference type="ARBA" id="ARBA00001941"/>
    </source>
</evidence>
<keyword evidence="7" id="KW-1015">Disulfide bond</keyword>
<evidence type="ECO:0000313" key="13">
    <source>
        <dbReference type="Proteomes" id="UP000193944"/>
    </source>
</evidence>
<dbReference type="Pfam" id="PF00092">
    <property type="entry name" value="VWA"/>
    <property type="match status" value="1"/>
</dbReference>
<feature type="signal peptide" evidence="9">
    <location>
        <begin position="1"/>
        <end position="23"/>
    </location>
</feature>
<keyword evidence="4 9" id="KW-0732">Signal</keyword>
<feature type="compositionally biased region" description="Basic residues" evidence="8">
    <location>
        <begin position="802"/>
        <end position="828"/>
    </location>
</feature>
<organism evidence="12 13">
    <name type="scientific">Anaeromyces robustus</name>
    <dbReference type="NCBI Taxonomy" id="1754192"/>
    <lineage>
        <taxon>Eukaryota</taxon>
        <taxon>Fungi</taxon>
        <taxon>Fungi incertae sedis</taxon>
        <taxon>Chytridiomycota</taxon>
        <taxon>Chytridiomycota incertae sedis</taxon>
        <taxon>Neocallimastigomycetes</taxon>
        <taxon>Neocallimastigales</taxon>
        <taxon>Neocallimastigaceae</taxon>
        <taxon>Anaeromyces</taxon>
    </lineage>
</organism>
<accession>A0A1Y1WPV1</accession>
<dbReference type="InterPro" id="IPR001002">
    <property type="entry name" value="Chitin-bd_1"/>
</dbReference>
<dbReference type="SUPFAM" id="SSF57016">
    <property type="entry name" value="Plant lectins/antimicrobial peptides"/>
    <property type="match status" value="1"/>
</dbReference>
<feature type="chain" id="PRO_5012575915" description="VWA-like protein" evidence="9">
    <location>
        <begin position="24"/>
        <end position="828"/>
    </location>
</feature>
<evidence type="ECO:0000259" key="10">
    <source>
        <dbReference type="PROSITE" id="PS50234"/>
    </source>
</evidence>
<reference evidence="12 13" key="2">
    <citation type="submission" date="2016-08" db="EMBL/GenBank/DDBJ databases">
        <title>Pervasive Adenine N6-methylation of Active Genes in Fungi.</title>
        <authorList>
            <consortium name="DOE Joint Genome Institute"/>
            <person name="Mondo S.J."/>
            <person name="Dannebaum R.O."/>
            <person name="Kuo R.C."/>
            <person name="Labutti K."/>
            <person name="Haridas S."/>
            <person name="Kuo A."/>
            <person name="Salamov A."/>
            <person name="Ahrendt S.R."/>
            <person name="Lipzen A."/>
            <person name="Sullivan W."/>
            <person name="Andreopoulos W.B."/>
            <person name="Clum A."/>
            <person name="Lindquist E."/>
            <person name="Daum C."/>
            <person name="Ramamoorthy G.K."/>
            <person name="Gryganskyi A."/>
            <person name="Culley D."/>
            <person name="Magnuson J.K."/>
            <person name="James T.Y."/>
            <person name="O'Malley M.A."/>
            <person name="Stajich J.E."/>
            <person name="Spatafora J.W."/>
            <person name="Visel A."/>
            <person name="Grigoriev I.V."/>
        </authorList>
    </citation>
    <scope>NUCLEOTIDE SEQUENCE [LARGE SCALE GENOMIC DNA]</scope>
    <source>
        <strain evidence="12 13">S4</strain>
    </source>
</reference>
<evidence type="ECO:0000256" key="9">
    <source>
        <dbReference type="SAM" id="SignalP"/>
    </source>
</evidence>
<evidence type="ECO:0000256" key="6">
    <source>
        <dbReference type="ARBA" id="ARBA00023277"/>
    </source>
</evidence>
<dbReference type="CDD" id="cd00198">
    <property type="entry name" value="vWFA"/>
    <property type="match status" value="2"/>
</dbReference>